<evidence type="ECO:0000313" key="2">
    <source>
        <dbReference type="Proteomes" id="UP000310574"/>
    </source>
</evidence>
<accession>A0AAQ2DC63</accession>
<gene>
    <name evidence="1" type="ORF">E5170_11475</name>
</gene>
<dbReference type="AlphaFoldDB" id="A0AAQ2DC63"/>
<dbReference type="Proteomes" id="UP000310574">
    <property type="component" value="Unassembled WGS sequence"/>
</dbReference>
<proteinExistence type="predicted"/>
<sequence>MDELRILIARLGWPSTSARWWTMQELAARLNKPDSRAETESALLQLLSTRKLEAEVVEVLCIFWMAAQAWGYSPTLKLAESIPVSSILSDLLLESFGMFAEGDEELEEAPEEFEIPQDFDGVQGSDLPRMFRTSMDELENRTGLPFVRQMAFEWTANRSAYPDAPFQGDPWHFSRPLGDGFVGQLSSRTALRGISAYLRTLAVAEEFWGMPTDRAEAKALLALPVHPTLALLRPQRPVWFPAKTDFDGETEAIEISLRTLVGRVQTARPGDELIAFSSPIVMSMGRCLEVSIVRWSQAEGSSIADADLAAHLGGFWANGWMLRSACPEPLSTTTVFAPPQLGGLMDEQCKAWPLAVPLDLDRLGYLQHDLYPGRLFLPSLPGSDEAEMAPRDGQLEIKVRGQIVADLCYWNAGWGAARPMQFSGNCGTALTSRGTAYREGHVSKKAEVRSFYFWQVRVLHRDNTFDGFSQTLTFGAMFI</sequence>
<dbReference type="EMBL" id="SSBS01000003">
    <property type="protein sequence ID" value="THF32274.1"/>
    <property type="molecule type" value="Genomic_DNA"/>
</dbReference>
<reference evidence="1 2" key="1">
    <citation type="submission" date="2019-04" db="EMBL/GenBank/DDBJ databases">
        <title>Draft genome sequence of Pseudomonas sp. M7D1 isolated from rhizosphere of plant the flowery desert.</title>
        <authorList>
            <person name="Poblete-Morales M."/>
            <person name="Plaza N."/>
            <person name="Corsini G."/>
            <person name="Silva E."/>
        </authorList>
    </citation>
    <scope>NUCLEOTIDE SEQUENCE [LARGE SCALE GENOMIC DNA]</scope>
    <source>
        <strain evidence="1 2">M7D1</strain>
    </source>
</reference>
<evidence type="ECO:0000313" key="1">
    <source>
        <dbReference type="EMBL" id="THF32274.1"/>
    </source>
</evidence>
<name>A0AAQ2DC63_9PSED</name>
<comment type="caution">
    <text evidence="1">The sequence shown here is derived from an EMBL/GenBank/DDBJ whole genome shotgun (WGS) entry which is preliminary data.</text>
</comment>
<dbReference type="RefSeq" id="WP_136492833.1">
    <property type="nucleotide sequence ID" value="NZ_SSBS01000003.1"/>
</dbReference>
<organism evidence="1 2">
    <name type="scientific">Pseudomonas atacamensis</name>
    <dbReference type="NCBI Taxonomy" id="2565368"/>
    <lineage>
        <taxon>Bacteria</taxon>
        <taxon>Pseudomonadati</taxon>
        <taxon>Pseudomonadota</taxon>
        <taxon>Gammaproteobacteria</taxon>
        <taxon>Pseudomonadales</taxon>
        <taxon>Pseudomonadaceae</taxon>
        <taxon>Pseudomonas</taxon>
    </lineage>
</organism>
<protein>
    <submittedName>
        <fullName evidence="1">Multidrug DMT transporter permease</fullName>
    </submittedName>
</protein>